<dbReference type="Gene3D" id="3.30.559.10">
    <property type="entry name" value="Chloramphenicol acetyltransferase-like domain"/>
    <property type="match status" value="1"/>
</dbReference>
<name>A0A0A9HGY4_ARUDO</name>
<proteinExistence type="predicted"/>
<reference evidence="1" key="2">
    <citation type="journal article" date="2015" name="Data Brief">
        <title>Shoot transcriptome of the giant reed, Arundo donax.</title>
        <authorList>
            <person name="Barrero R.A."/>
            <person name="Guerrero F.D."/>
            <person name="Moolhuijzen P."/>
            <person name="Goolsby J.A."/>
            <person name="Tidwell J."/>
            <person name="Bellgard S.E."/>
            <person name="Bellgard M.I."/>
        </authorList>
    </citation>
    <scope>NUCLEOTIDE SEQUENCE</scope>
    <source>
        <tissue evidence="1">Shoot tissue taken approximately 20 cm above the soil surface</tissue>
    </source>
</reference>
<organism evidence="1">
    <name type="scientific">Arundo donax</name>
    <name type="common">Giant reed</name>
    <name type="synonym">Donax arundinaceus</name>
    <dbReference type="NCBI Taxonomy" id="35708"/>
    <lineage>
        <taxon>Eukaryota</taxon>
        <taxon>Viridiplantae</taxon>
        <taxon>Streptophyta</taxon>
        <taxon>Embryophyta</taxon>
        <taxon>Tracheophyta</taxon>
        <taxon>Spermatophyta</taxon>
        <taxon>Magnoliopsida</taxon>
        <taxon>Liliopsida</taxon>
        <taxon>Poales</taxon>
        <taxon>Poaceae</taxon>
        <taxon>PACMAD clade</taxon>
        <taxon>Arundinoideae</taxon>
        <taxon>Arundineae</taxon>
        <taxon>Arundo</taxon>
    </lineage>
</organism>
<accession>A0A0A9HGY4</accession>
<dbReference type="Pfam" id="PF02458">
    <property type="entry name" value="Transferase"/>
    <property type="match status" value="1"/>
</dbReference>
<dbReference type="InterPro" id="IPR023213">
    <property type="entry name" value="CAT-like_dom_sf"/>
</dbReference>
<reference evidence="1" key="1">
    <citation type="submission" date="2014-09" db="EMBL/GenBank/DDBJ databases">
        <authorList>
            <person name="Magalhaes I.L.F."/>
            <person name="Oliveira U."/>
            <person name="Santos F.R."/>
            <person name="Vidigal T.H.D.A."/>
            <person name="Brescovit A.D."/>
            <person name="Santos A.J."/>
        </authorList>
    </citation>
    <scope>NUCLEOTIDE SEQUENCE</scope>
    <source>
        <tissue evidence="1">Shoot tissue taken approximately 20 cm above the soil surface</tissue>
    </source>
</reference>
<protein>
    <submittedName>
        <fullName evidence="1">Uncharacterized protein</fullName>
    </submittedName>
</protein>
<sequence>MEYMRSVADLMVLRGRPRITVARTTFLVSDETKAGFGGLDFRWGEPAYGGTAEGVGRVPLVASFLLPFKNADGEDGVAVQMCLPRPAMDRFVEEIAKLLRPPADPAARQQLDVLPVTRRSSL</sequence>
<dbReference type="EMBL" id="GBRH01163805">
    <property type="protein sequence ID" value="JAE34091.1"/>
    <property type="molecule type" value="Transcribed_RNA"/>
</dbReference>
<evidence type="ECO:0000313" key="1">
    <source>
        <dbReference type="EMBL" id="JAE34091.1"/>
    </source>
</evidence>
<dbReference type="GO" id="GO:0016747">
    <property type="term" value="F:acyltransferase activity, transferring groups other than amino-acyl groups"/>
    <property type="evidence" value="ECO:0007669"/>
    <property type="project" value="UniProtKB-ARBA"/>
</dbReference>
<dbReference type="AlphaFoldDB" id="A0A0A9HGY4"/>